<comment type="catalytic activity">
    <reaction evidence="8">
        <text>N-acetylputrescine + O2 + H2O = 4-acetamidobutanal + H2O2 + NH4(+)</text>
        <dbReference type="Rhea" id="RHEA:70283"/>
        <dbReference type="ChEBI" id="CHEBI:7386"/>
        <dbReference type="ChEBI" id="CHEBI:15377"/>
        <dbReference type="ChEBI" id="CHEBI:15379"/>
        <dbReference type="ChEBI" id="CHEBI:16240"/>
        <dbReference type="ChEBI" id="CHEBI:28938"/>
        <dbReference type="ChEBI" id="CHEBI:58263"/>
    </reaction>
    <physiologicalReaction direction="left-to-right" evidence="8">
        <dbReference type="Rhea" id="RHEA:70284"/>
    </physiologicalReaction>
</comment>
<dbReference type="EMBL" id="CAJOBA010040737">
    <property type="protein sequence ID" value="CAF4099887.1"/>
    <property type="molecule type" value="Genomic_DNA"/>
</dbReference>
<reference evidence="12" key="1">
    <citation type="submission" date="2021-02" db="EMBL/GenBank/DDBJ databases">
        <authorList>
            <person name="Nowell W R."/>
        </authorList>
    </citation>
    <scope>NUCLEOTIDE SEQUENCE</scope>
</reference>
<feature type="binding site" evidence="9">
    <location>
        <position position="271"/>
    </location>
    <ligand>
        <name>FAD</name>
        <dbReference type="ChEBI" id="CHEBI:57692"/>
    </ligand>
</feature>
<dbReference type="Proteomes" id="UP000681722">
    <property type="component" value="Unassembled WGS sequence"/>
</dbReference>
<dbReference type="Proteomes" id="UP000677228">
    <property type="component" value="Unassembled WGS sequence"/>
</dbReference>
<evidence type="ECO:0000256" key="2">
    <source>
        <dbReference type="ARBA" id="ARBA00004362"/>
    </source>
</evidence>
<evidence type="ECO:0000256" key="5">
    <source>
        <dbReference type="ARBA" id="ARBA00045409"/>
    </source>
</evidence>
<dbReference type="InterPro" id="IPR001613">
    <property type="entry name" value="Flavin_amine_oxidase"/>
</dbReference>
<dbReference type="Gene3D" id="3.90.660.10">
    <property type="match status" value="2"/>
</dbReference>
<evidence type="ECO:0000256" key="10">
    <source>
        <dbReference type="RuleBase" id="RU362067"/>
    </source>
</evidence>
<dbReference type="InterPro" id="IPR036188">
    <property type="entry name" value="FAD/NAD-bd_sf"/>
</dbReference>
<evidence type="ECO:0000313" key="14">
    <source>
        <dbReference type="EMBL" id="CAF3977035.1"/>
    </source>
</evidence>
<evidence type="ECO:0000256" key="1">
    <source>
        <dbReference type="ARBA" id="ARBA00001974"/>
    </source>
</evidence>
<comment type="catalytic activity">
    <reaction evidence="6">
        <text>a secondary aliphatic amine + O2 + H2O = a primary amine + an aldehyde + H2O2</text>
        <dbReference type="Rhea" id="RHEA:26414"/>
        <dbReference type="ChEBI" id="CHEBI:15377"/>
        <dbReference type="ChEBI" id="CHEBI:15379"/>
        <dbReference type="ChEBI" id="CHEBI:16240"/>
        <dbReference type="ChEBI" id="CHEBI:17478"/>
        <dbReference type="ChEBI" id="CHEBI:58855"/>
        <dbReference type="ChEBI" id="CHEBI:65296"/>
        <dbReference type="EC" id="1.4.3.4"/>
    </reaction>
</comment>
<dbReference type="EMBL" id="CAJNOQ010009016">
    <property type="protein sequence ID" value="CAF1213082.1"/>
    <property type="molecule type" value="Genomic_DNA"/>
</dbReference>
<evidence type="ECO:0000256" key="8">
    <source>
        <dbReference type="ARBA" id="ARBA00049430"/>
    </source>
</evidence>
<dbReference type="Proteomes" id="UP000663829">
    <property type="component" value="Unassembled WGS sequence"/>
</dbReference>
<dbReference type="EC" id="1.4.3.-" evidence="10"/>
<comment type="function">
    <text evidence="5">Catalyzes the oxidative deamination of primary and some secondary amines such as neurotransmitters, and exogenous amines including the tertiary amine, neurotoxin 1-methyl-4-phenyl-1,2,3,6-tetrahydropyridine (MPTP), with concomitant reduction of oxygen to hydrogen peroxide and participates in the metabolism of neuroactive and vasoactive amines in the central nervous system and peripheral tissues. Preferentially degrades benzylamine and phenylethylamine.</text>
</comment>
<accession>A0A814X950</accession>
<keyword evidence="10" id="KW-0274">FAD</keyword>
<evidence type="ECO:0000313" key="13">
    <source>
        <dbReference type="EMBL" id="CAF1294601.1"/>
    </source>
</evidence>
<dbReference type="OrthoDB" id="5046242at2759"/>
<keyword evidence="4 10" id="KW-0560">Oxidoreductase</keyword>
<feature type="domain" description="Amine oxidase" evidence="11">
    <location>
        <begin position="49"/>
        <end position="459"/>
    </location>
</feature>
<dbReference type="AlphaFoldDB" id="A0A814X950"/>
<proteinExistence type="inferred from homology"/>
<feature type="binding site" evidence="9">
    <location>
        <position position="364"/>
    </location>
    <ligand>
        <name>substrate</name>
    </ligand>
</feature>
<evidence type="ECO:0000256" key="7">
    <source>
        <dbReference type="ARBA" id="ARBA00049354"/>
    </source>
</evidence>
<feature type="binding site" evidence="9">
    <location>
        <begin position="69"/>
        <end position="70"/>
    </location>
    <ligand>
        <name>FAD</name>
        <dbReference type="ChEBI" id="CHEBI:57692"/>
    </ligand>
</feature>
<comment type="catalytic activity">
    <reaction evidence="7">
        <text>benzylamine + O2 + H2O = benzaldehyde + H2O2 + NH4(+)</text>
        <dbReference type="Rhea" id="RHEA:59424"/>
        <dbReference type="ChEBI" id="CHEBI:15377"/>
        <dbReference type="ChEBI" id="CHEBI:15379"/>
        <dbReference type="ChEBI" id="CHEBI:16240"/>
        <dbReference type="ChEBI" id="CHEBI:17169"/>
        <dbReference type="ChEBI" id="CHEBI:28938"/>
        <dbReference type="ChEBI" id="CHEBI:225238"/>
    </reaction>
    <physiologicalReaction direction="left-to-right" evidence="7">
        <dbReference type="Rhea" id="RHEA:59425"/>
    </physiologicalReaction>
</comment>
<dbReference type="GO" id="GO:0097621">
    <property type="term" value="F:monoamine oxidase activity"/>
    <property type="evidence" value="ECO:0007669"/>
    <property type="project" value="UniProtKB-EC"/>
</dbReference>
<gene>
    <name evidence="12" type="ORF">GPM918_LOCUS24312</name>
    <name evidence="13" type="ORF">OVA965_LOCUS28258</name>
    <name evidence="14" type="ORF">SRO942_LOCUS24311</name>
    <name evidence="15" type="ORF">TMI583_LOCUS29009</name>
</gene>
<dbReference type="PANTHER" id="PTHR43563">
    <property type="entry name" value="AMINE OXIDASE"/>
    <property type="match status" value="1"/>
</dbReference>
<comment type="cofactor">
    <cofactor evidence="1 10">
        <name>FAD</name>
        <dbReference type="ChEBI" id="CHEBI:57692"/>
    </cofactor>
</comment>
<dbReference type="GO" id="GO:0005741">
    <property type="term" value="C:mitochondrial outer membrane"/>
    <property type="evidence" value="ECO:0007669"/>
    <property type="project" value="UniProtKB-SubCell"/>
</dbReference>
<name>A0A814X950_9BILA</name>
<keyword evidence="16" id="KW-1185">Reference proteome</keyword>
<evidence type="ECO:0000313" key="15">
    <source>
        <dbReference type="EMBL" id="CAF4099887.1"/>
    </source>
</evidence>
<evidence type="ECO:0000256" key="6">
    <source>
        <dbReference type="ARBA" id="ARBA00048448"/>
    </source>
</evidence>
<dbReference type="PRINTS" id="PR00757">
    <property type="entry name" value="AMINEOXDASEF"/>
</dbReference>
<dbReference type="Gene3D" id="3.50.50.60">
    <property type="entry name" value="FAD/NAD(P)-binding domain"/>
    <property type="match status" value="2"/>
</dbReference>
<evidence type="ECO:0000313" key="16">
    <source>
        <dbReference type="Proteomes" id="UP000663829"/>
    </source>
</evidence>
<dbReference type="PANTHER" id="PTHR43563:SF1">
    <property type="entry name" value="AMINE OXIDASE [FLAVIN-CONTAINING] B"/>
    <property type="match status" value="1"/>
</dbReference>
<comment type="subcellular location">
    <subcellularLocation>
        <location evidence="2">Mitochondrion outer membrane</location>
        <topology evidence="2">Single-pass type IV membrane protein</topology>
        <orientation evidence="2">Cytoplasmic side</orientation>
    </subcellularLocation>
</comment>
<dbReference type="InterPro" id="IPR002937">
    <property type="entry name" value="Amino_oxidase"/>
</dbReference>
<dbReference type="EMBL" id="CAJNOK010019164">
    <property type="protein sequence ID" value="CAF1294601.1"/>
    <property type="molecule type" value="Genomic_DNA"/>
</dbReference>
<evidence type="ECO:0000259" key="11">
    <source>
        <dbReference type="Pfam" id="PF01593"/>
    </source>
</evidence>
<dbReference type="Pfam" id="PF01593">
    <property type="entry name" value="Amino_oxidase"/>
    <property type="match status" value="1"/>
</dbReference>
<evidence type="ECO:0000256" key="9">
    <source>
        <dbReference type="PIRSR" id="PIRSR601613-1"/>
    </source>
</evidence>
<organism evidence="12 16">
    <name type="scientific">Didymodactylos carnosus</name>
    <dbReference type="NCBI Taxonomy" id="1234261"/>
    <lineage>
        <taxon>Eukaryota</taxon>
        <taxon>Metazoa</taxon>
        <taxon>Spiralia</taxon>
        <taxon>Gnathifera</taxon>
        <taxon>Rotifera</taxon>
        <taxon>Eurotatoria</taxon>
        <taxon>Bdelloidea</taxon>
        <taxon>Philodinida</taxon>
        <taxon>Philodinidae</taxon>
        <taxon>Didymodactylos</taxon>
    </lineage>
</organism>
<sequence length="472" mass="53311">MSNQQISIDGFSFDRNSDRQSLSTENTLVKSMTSELNDIYDVIVVGAGFAGLICARNLRLSGYSVLLIEARDRIGGRTYTVEKDKHLYELGGTWIHWSQPFVWTEMQRYGLHIVESIGAIPDDVSYISDGKLKQCQANEILPQLSEAMSKYCTINDQPSILTYPYEENIKNDPILLQLDQMSLLDRFKQIKQTLSVEMQDLLLSFLSMNTHANLNEGGFLTQLHWWSLGDSELGRMLDKVSRYKVAEGTSHLANCIFNEANGIHLLLSTQVETIEHSNIVVINRKYKARTCIITAPMNVLANIEFIPKLKNHLFSNHAARHGGKFYAKIEGKIGRWLGFAPPPNLVTMAFSDYEENDSTWIVGFDSTGRLDISDIQSVQQALQTLLPNATVQSIIGHKWAQDPYAQGTWCWLRPTQMTCDMHLLRTHEEPLFFASGDYACGWRGFIDGAIESGVKASMKVKQYFTTKITTSI</sequence>
<dbReference type="Proteomes" id="UP000682733">
    <property type="component" value="Unassembled WGS sequence"/>
</dbReference>
<evidence type="ECO:0000256" key="4">
    <source>
        <dbReference type="ARBA" id="ARBA00023002"/>
    </source>
</evidence>
<evidence type="ECO:0000313" key="12">
    <source>
        <dbReference type="EMBL" id="CAF1213082.1"/>
    </source>
</evidence>
<comment type="similarity">
    <text evidence="3 10">Belongs to the flavin monoamine oxidase family.</text>
</comment>
<protein>
    <recommendedName>
        <fullName evidence="10">Amine oxidase</fullName>
        <ecNumber evidence="10">1.4.3.-</ecNumber>
    </recommendedName>
</protein>
<dbReference type="SUPFAM" id="SSF51905">
    <property type="entry name" value="FAD/NAD(P)-binding domain"/>
    <property type="match status" value="1"/>
</dbReference>
<evidence type="ECO:0000256" key="3">
    <source>
        <dbReference type="ARBA" id="ARBA00005995"/>
    </source>
</evidence>
<dbReference type="GO" id="GO:0008131">
    <property type="term" value="F:primary methylamine oxidase activity"/>
    <property type="evidence" value="ECO:0007669"/>
    <property type="project" value="UniProtKB-ARBA"/>
</dbReference>
<dbReference type="EMBL" id="CAJOBC010009017">
    <property type="protein sequence ID" value="CAF3977035.1"/>
    <property type="molecule type" value="Genomic_DNA"/>
</dbReference>
<comment type="caution">
    <text evidence="12">The sequence shown here is derived from an EMBL/GenBank/DDBJ whole genome shotgun (WGS) entry which is preliminary data.</text>
</comment>
<dbReference type="InterPro" id="IPR050703">
    <property type="entry name" value="Flavin_MAO"/>
</dbReference>
<keyword evidence="10" id="KW-0285">Flavoprotein</keyword>